<name>A0ABU2K3P0_9ACTN</name>
<gene>
    <name evidence="1" type="ORF">RM425_02645</name>
</gene>
<dbReference type="EMBL" id="JAVREI010000001">
    <property type="protein sequence ID" value="MDT0274790.1"/>
    <property type="molecule type" value="Genomic_DNA"/>
</dbReference>
<accession>A0ABU2K3P0</accession>
<comment type="caution">
    <text evidence="1">The sequence shown here is derived from an EMBL/GenBank/DDBJ whole genome shotgun (WGS) entry which is preliminary data.</text>
</comment>
<dbReference type="RefSeq" id="WP_311343631.1">
    <property type="nucleotide sequence ID" value="NZ_JAVREI010000001.1"/>
</dbReference>
<dbReference type="Pfam" id="PF11209">
    <property type="entry name" value="LmeA"/>
    <property type="match status" value="1"/>
</dbReference>
<proteinExistence type="predicted"/>
<keyword evidence="2" id="KW-1185">Reference proteome</keyword>
<evidence type="ECO:0000313" key="1">
    <source>
        <dbReference type="EMBL" id="MDT0274790.1"/>
    </source>
</evidence>
<organism evidence="1 2">
    <name type="scientific">Blastococcus goldschmidtiae</name>
    <dbReference type="NCBI Taxonomy" id="3075546"/>
    <lineage>
        <taxon>Bacteria</taxon>
        <taxon>Bacillati</taxon>
        <taxon>Actinomycetota</taxon>
        <taxon>Actinomycetes</taxon>
        <taxon>Geodermatophilales</taxon>
        <taxon>Geodermatophilaceae</taxon>
        <taxon>Blastococcus</taxon>
    </lineage>
</organism>
<dbReference type="Proteomes" id="UP001183222">
    <property type="component" value="Unassembled WGS sequence"/>
</dbReference>
<protein>
    <submittedName>
        <fullName evidence="1">DUF2993 domain-containing protein</fullName>
    </submittedName>
</protein>
<dbReference type="InterPro" id="IPR021373">
    <property type="entry name" value="DUF2993"/>
</dbReference>
<reference evidence="2" key="1">
    <citation type="submission" date="2023-07" db="EMBL/GenBank/DDBJ databases">
        <title>30 novel species of actinomycetes from the DSMZ collection.</title>
        <authorList>
            <person name="Nouioui I."/>
        </authorList>
    </citation>
    <scope>NUCLEOTIDE SEQUENCE [LARGE SCALE GENOMIC DNA]</scope>
    <source>
        <strain evidence="2">DSM 46792</strain>
    </source>
</reference>
<evidence type="ECO:0000313" key="2">
    <source>
        <dbReference type="Proteomes" id="UP001183222"/>
    </source>
</evidence>
<sequence length="230" mass="23709">MRALLVVVLLLGGLGLLADRVAVGIAEDRIAQQLAGTGGVVGTPEVDITGFPFLTQVLAGRYDDVRVAFDAEGLAQPEGTRASVSLQGVQVPLSAVLAGSVTEVPVDRIDGAATLSYDRLAAEIGAGTTLAPEGNGLRIDRTIELLGRTLPVSAAGTVVLQDGQLVIDVDRARGAGVEIPAPLVDRVSDLLDLRYTVPDLPFGLQLTGVTPATDGVRVRVEATDSVLTAQ</sequence>